<proteinExistence type="predicted"/>
<dbReference type="EMBL" id="QZKU01000127">
    <property type="protein sequence ID" value="RJP16594.1"/>
    <property type="molecule type" value="Genomic_DNA"/>
</dbReference>
<dbReference type="Proteomes" id="UP000265882">
    <property type="component" value="Unassembled WGS sequence"/>
</dbReference>
<dbReference type="PANTHER" id="PTHR43751">
    <property type="entry name" value="SULFATASE"/>
    <property type="match status" value="1"/>
</dbReference>
<dbReference type="AlphaFoldDB" id="A0A3A4NLX9"/>
<dbReference type="InterPro" id="IPR017850">
    <property type="entry name" value="Alkaline_phosphatase_core_sf"/>
</dbReference>
<evidence type="ECO:0000259" key="1">
    <source>
        <dbReference type="Pfam" id="PF00884"/>
    </source>
</evidence>
<organism evidence="2 3">
    <name type="scientific">Abyssobacteria bacterium (strain SURF_5)</name>
    <dbReference type="NCBI Taxonomy" id="2093360"/>
    <lineage>
        <taxon>Bacteria</taxon>
        <taxon>Pseudomonadati</taxon>
        <taxon>Candidatus Hydrogenedentota</taxon>
        <taxon>Candidatus Abyssobacteria</taxon>
    </lineage>
</organism>
<dbReference type="InterPro" id="IPR052701">
    <property type="entry name" value="GAG_Ulvan_Degrading_Sulfatases"/>
</dbReference>
<dbReference type="Gene3D" id="3.40.720.10">
    <property type="entry name" value="Alkaline Phosphatase, subunit A"/>
    <property type="match status" value="1"/>
</dbReference>
<reference evidence="2 3" key="1">
    <citation type="journal article" date="2017" name="ISME J.">
        <title>Energy and carbon metabolisms in a deep terrestrial subsurface fluid microbial community.</title>
        <authorList>
            <person name="Momper L."/>
            <person name="Jungbluth S.P."/>
            <person name="Lee M.D."/>
            <person name="Amend J.P."/>
        </authorList>
    </citation>
    <scope>NUCLEOTIDE SEQUENCE [LARGE SCALE GENOMIC DNA]</scope>
    <source>
        <strain evidence="2">SURF_5</strain>
    </source>
</reference>
<dbReference type="CDD" id="cd16148">
    <property type="entry name" value="sulfatase_like"/>
    <property type="match status" value="1"/>
</dbReference>
<dbReference type="Pfam" id="PF00884">
    <property type="entry name" value="Sulfatase"/>
    <property type="match status" value="1"/>
</dbReference>
<evidence type="ECO:0000313" key="3">
    <source>
        <dbReference type="Proteomes" id="UP000265882"/>
    </source>
</evidence>
<evidence type="ECO:0000313" key="2">
    <source>
        <dbReference type="EMBL" id="RJP16594.1"/>
    </source>
</evidence>
<dbReference type="InterPro" id="IPR000917">
    <property type="entry name" value="Sulfatase_N"/>
</dbReference>
<comment type="caution">
    <text evidence="2">The sequence shown here is derived from an EMBL/GenBank/DDBJ whole genome shotgun (WGS) entry which is preliminary data.</text>
</comment>
<gene>
    <name evidence="2" type="ORF">C4520_18350</name>
</gene>
<feature type="domain" description="Sulfatase N-terminal" evidence="1">
    <location>
        <begin position="40"/>
        <end position="335"/>
    </location>
</feature>
<accession>A0A3A4NLX9</accession>
<dbReference type="SUPFAM" id="SSF53649">
    <property type="entry name" value="Alkaline phosphatase-like"/>
    <property type="match status" value="1"/>
</dbReference>
<sequence>MRKIVLAAAILLIVAGGWVAYSVRQNARVQKAAAADRLRIILITLDTTRSDHLSCYGYKRETSPYIDRLAERGVKFTNCYTSMPTTDPAHVSILTSAYPVTHGVLKNGMELTNPNVVSIAEFLKKKGFFTAAIVARRALSPEILKVKGFDYASGPKRREKRADKIYGEAVKLIDEHVADDLFLWVHFFDPHYPYDPPNPYATRFGTGIRSKIKKPVGFHPESVQWKEEEIEHFVSLYDGEISYMDSYIGKLLDYLDQRFSKSPTQPFIILVGDHGETLGELRSRYNFVFGHGAFLHDHITKVPLIMSWKGRLPEGKTVDSLIESVDIAPTIVDVALDGKPEQFAGVSFEGPLLGEAEQPKSFLFVQRRLFDQLPANFEGAPPEFLKYRELAIISSDYKLIDNKYKGIELYRVGEDLEGNDLAETEAEVVQKLQAALSQWWETYYVPTASQQEISEEKKEILRSLGYIP</sequence>
<name>A0A3A4NLX9_ABYX5</name>
<dbReference type="PANTHER" id="PTHR43751:SF3">
    <property type="entry name" value="SULFATASE N-TERMINAL DOMAIN-CONTAINING PROTEIN"/>
    <property type="match status" value="1"/>
</dbReference>
<protein>
    <recommendedName>
        <fullName evidence="1">Sulfatase N-terminal domain-containing protein</fullName>
    </recommendedName>
</protein>